<evidence type="ECO:0000313" key="3">
    <source>
        <dbReference type="Proteomes" id="UP000199202"/>
    </source>
</evidence>
<gene>
    <name evidence="2" type="ORF">SAMN05421869_12412</name>
</gene>
<organism evidence="2 3">
    <name type="scientific">Nonomuraea jiangxiensis</name>
    <dbReference type="NCBI Taxonomy" id="633440"/>
    <lineage>
        <taxon>Bacteria</taxon>
        <taxon>Bacillati</taxon>
        <taxon>Actinomycetota</taxon>
        <taxon>Actinomycetes</taxon>
        <taxon>Streptosporangiales</taxon>
        <taxon>Streptosporangiaceae</taxon>
        <taxon>Nonomuraea</taxon>
    </lineage>
</organism>
<protein>
    <recommendedName>
        <fullName evidence="4">Secreted protein</fullName>
    </recommendedName>
</protein>
<reference evidence="2 3" key="1">
    <citation type="submission" date="2016-10" db="EMBL/GenBank/DDBJ databases">
        <authorList>
            <person name="de Groot N.N."/>
        </authorList>
    </citation>
    <scope>NUCLEOTIDE SEQUENCE [LARGE SCALE GENOMIC DNA]</scope>
    <source>
        <strain evidence="2 3">CGMCC 4.6533</strain>
    </source>
</reference>
<dbReference type="RefSeq" id="WP_143044051.1">
    <property type="nucleotide sequence ID" value="NZ_FNDJ01000024.1"/>
</dbReference>
<name>A0A1G9IPM3_9ACTN</name>
<evidence type="ECO:0000313" key="2">
    <source>
        <dbReference type="EMBL" id="SDL27209.1"/>
    </source>
</evidence>
<keyword evidence="3" id="KW-1185">Reference proteome</keyword>
<sequence length="136" mass="14440">MTRSRKWHTRLVSAVAVSILGLAMFSPAPASAAASCVLSITELGGGFTARVTVGCTEGVVTAFDLYGEDGWPNPDDFLIKVWGGSSEILGDHLNEDVGARDEIYAKAFYTTSSGVNKTLKTNRVDGYFGCVVDPLC</sequence>
<evidence type="ECO:0008006" key="4">
    <source>
        <dbReference type="Google" id="ProtNLM"/>
    </source>
</evidence>
<feature type="signal peptide" evidence="1">
    <location>
        <begin position="1"/>
        <end position="32"/>
    </location>
</feature>
<evidence type="ECO:0000256" key="1">
    <source>
        <dbReference type="SAM" id="SignalP"/>
    </source>
</evidence>
<dbReference type="Proteomes" id="UP000199202">
    <property type="component" value="Unassembled WGS sequence"/>
</dbReference>
<feature type="chain" id="PRO_5011718838" description="Secreted protein" evidence="1">
    <location>
        <begin position="33"/>
        <end position="136"/>
    </location>
</feature>
<proteinExistence type="predicted"/>
<dbReference type="OrthoDB" id="3551044at2"/>
<dbReference type="EMBL" id="FNDJ01000024">
    <property type="protein sequence ID" value="SDL27209.1"/>
    <property type="molecule type" value="Genomic_DNA"/>
</dbReference>
<keyword evidence="1" id="KW-0732">Signal</keyword>
<dbReference type="AlphaFoldDB" id="A0A1G9IPM3"/>
<accession>A0A1G9IPM3</accession>